<comment type="caution">
    <text evidence="2">The sequence shown here is derived from an EMBL/GenBank/DDBJ whole genome shotgun (WGS) entry which is preliminary data.</text>
</comment>
<gene>
    <name evidence="2" type="ORF">RchiOBHm_Chr7g0196851</name>
</gene>
<dbReference type="Proteomes" id="UP000238479">
    <property type="component" value="Chromosome 7"/>
</dbReference>
<feature type="compositionally biased region" description="Polar residues" evidence="1">
    <location>
        <begin position="26"/>
        <end position="40"/>
    </location>
</feature>
<dbReference type="EMBL" id="PDCK01000045">
    <property type="protein sequence ID" value="PRQ17609.1"/>
    <property type="molecule type" value="Genomic_DNA"/>
</dbReference>
<evidence type="ECO:0000313" key="3">
    <source>
        <dbReference type="Proteomes" id="UP000238479"/>
    </source>
</evidence>
<organism evidence="2 3">
    <name type="scientific">Rosa chinensis</name>
    <name type="common">China rose</name>
    <dbReference type="NCBI Taxonomy" id="74649"/>
    <lineage>
        <taxon>Eukaryota</taxon>
        <taxon>Viridiplantae</taxon>
        <taxon>Streptophyta</taxon>
        <taxon>Embryophyta</taxon>
        <taxon>Tracheophyta</taxon>
        <taxon>Spermatophyta</taxon>
        <taxon>Magnoliopsida</taxon>
        <taxon>eudicotyledons</taxon>
        <taxon>Gunneridae</taxon>
        <taxon>Pentapetalae</taxon>
        <taxon>rosids</taxon>
        <taxon>fabids</taxon>
        <taxon>Rosales</taxon>
        <taxon>Rosaceae</taxon>
        <taxon>Rosoideae</taxon>
        <taxon>Rosoideae incertae sedis</taxon>
        <taxon>Rosa</taxon>
    </lineage>
</organism>
<dbReference type="OMA" id="FEMWSSH"/>
<dbReference type="AlphaFoldDB" id="A0A2P6P6R2"/>
<keyword evidence="3" id="KW-1185">Reference proteome</keyword>
<evidence type="ECO:0000256" key="1">
    <source>
        <dbReference type="SAM" id="MobiDB-lite"/>
    </source>
</evidence>
<accession>A0A2P6P6R2</accession>
<feature type="region of interest" description="Disordered" evidence="1">
    <location>
        <begin position="25"/>
        <end position="45"/>
    </location>
</feature>
<dbReference type="Gramene" id="PRQ17609">
    <property type="protein sequence ID" value="PRQ17609"/>
    <property type="gene ID" value="RchiOBHm_Chr7g0196851"/>
</dbReference>
<proteinExistence type="predicted"/>
<name>A0A2P6P6R2_ROSCH</name>
<protein>
    <submittedName>
        <fullName evidence="2">Uncharacterized protein</fullName>
    </submittedName>
</protein>
<reference evidence="2 3" key="1">
    <citation type="journal article" date="2018" name="Nat. Genet.">
        <title>The Rosa genome provides new insights in the design of modern roses.</title>
        <authorList>
            <person name="Bendahmane M."/>
        </authorList>
    </citation>
    <scope>NUCLEOTIDE SEQUENCE [LARGE SCALE GENOMIC DNA]</scope>
    <source>
        <strain evidence="3">cv. Old Blush</strain>
    </source>
</reference>
<evidence type="ECO:0000313" key="2">
    <source>
        <dbReference type="EMBL" id="PRQ17609.1"/>
    </source>
</evidence>
<sequence>MRGVAALSPVKNRFKQIHPIKGSWGTVVTSTSNKQGNSNYGEAGLVTKEKTDPIVVFSRPPPLPPVIGPLLVLSLLEASWSRNNDDD</sequence>